<name>A0A3N5Y0R8_9ALTE</name>
<dbReference type="Proteomes" id="UP000275281">
    <property type="component" value="Unassembled WGS sequence"/>
</dbReference>
<sequence>MMNATDVIAHFSIDNVPLKRLFALRFVLSIPNDNTDLGQDVRELDIYPERLYDSYIQEWRAYSKRAIVKRVNEEGCDNIITDIEQEIREVVRSETFKNMVRHVEFTARMRGADNVAYLPHPLKRQLEDFLK</sequence>
<dbReference type="AlphaFoldDB" id="A0A3N5Y0R8"/>
<evidence type="ECO:0000313" key="1">
    <source>
        <dbReference type="EMBL" id="RPJ66720.1"/>
    </source>
</evidence>
<evidence type="ECO:0000313" key="2">
    <source>
        <dbReference type="Proteomes" id="UP000275281"/>
    </source>
</evidence>
<dbReference type="RefSeq" id="WP_124028077.1">
    <property type="nucleotide sequence ID" value="NZ_JBHRSN010000006.1"/>
</dbReference>
<dbReference type="EMBL" id="RPOK01000003">
    <property type="protein sequence ID" value="RPJ66720.1"/>
    <property type="molecule type" value="Genomic_DNA"/>
</dbReference>
<protein>
    <submittedName>
        <fullName evidence="1">Uncharacterized protein</fullName>
    </submittedName>
</protein>
<reference evidence="1 2" key="1">
    <citation type="submission" date="2018-11" db="EMBL/GenBank/DDBJ databases">
        <authorList>
            <person name="Ye M.-Q."/>
            <person name="Du Z.-J."/>
        </authorList>
    </citation>
    <scope>NUCLEOTIDE SEQUENCE [LARGE SCALE GENOMIC DNA]</scope>
    <source>
        <strain evidence="1 2">U0105</strain>
    </source>
</reference>
<comment type="caution">
    <text evidence="1">The sequence shown here is derived from an EMBL/GenBank/DDBJ whole genome shotgun (WGS) entry which is preliminary data.</text>
</comment>
<keyword evidence="2" id="KW-1185">Reference proteome</keyword>
<gene>
    <name evidence="1" type="ORF">DRW07_11635</name>
</gene>
<proteinExistence type="predicted"/>
<organism evidence="1 2">
    <name type="scientific">Alteromonas sediminis</name>
    <dbReference type="NCBI Taxonomy" id="2259342"/>
    <lineage>
        <taxon>Bacteria</taxon>
        <taxon>Pseudomonadati</taxon>
        <taxon>Pseudomonadota</taxon>
        <taxon>Gammaproteobacteria</taxon>
        <taxon>Alteromonadales</taxon>
        <taxon>Alteromonadaceae</taxon>
        <taxon>Alteromonas/Salinimonas group</taxon>
        <taxon>Alteromonas</taxon>
    </lineage>
</organism>
<accession>A0A3N5Y0R8</accession>
<dbReference type="OrthoDB" id="6366706at2"/>